<gene>
    <name evidence="1" type="ORF">METZ01_LOCUS308620</name>
</gene>
<dbReference type="AlphaFoldDB" id="A0A382N3V3"/>
<name>A0A382N3V3_9ZZZZ</name>
<reference evidence="1" key="1">
    <citation type="submission" date="2018-05" db="EMBL/GenBank/DDBJ databases">
        <authorList>
            <person name="Lanie J.A."/>
            <person name="Ng W.-L."/>
            <person name="Kazmierczak K.M."/>
            <person name="Andrzejewski T.M."/>
            <person name="Davidsen T.M."/>
            <person name="Wayne K.J."/>
            <person name="Tettelin H."/>
            <person name="Glass J.I."/>
            <person name="Rusch D."/>
            <person name="Podicherti R."/>
            <person name="Tsui H.-C.T."/>
            <person name="Winkler M.E."/>
        </authorList>
    </citation>
    <scope>NUCLEOTIDE SEQUENCE</scope>
</reference>
<organism evidence="1">
    <name type="scientific">marine metagenome</name>
    <dbReference type="NCBI Taxonomy" id="408172"/>
    <lineage>
        <taxon>unclassified sequences</taxon>
        <taxon>metagenomes</taxon>
        <taxon>ecological metagenomes</taxon>
    </lineage>
</organism>
<protein>
    <submittedName>
        <fullName evidence="1">Uncharacterized protein</fullName>
    </submittedName>
</protein>
<accession>A0A382N3V3</accession>
<proteinExistence type="predicted"/>
<dbReference type="EMBL" id="UINC01097771">
    <property type="protein sequence ID" value="SVC55766.1"/>
    <property type="molecule type" value="Genomic_DNA"/>
</dbReference>
<evidence type="ECO:0000313" key="1">
    <source>
        <dbReference type="EMBL" id="SVC55766.1"/>
    </source>
</evidence>
<sequence>MALFELRTYTLYSGKLGEASQHYLELG</sequence>